<comment type="caution">
    <text evidence="1">The sequence shown here is derived from an EMBL/GenBank/DDBJ whole genome shotgun (WGS) entry which is preliminary data.</text>
</comment>
<proteinExistence type="predicted"/>
<name>A0A2P8H9H9_CHINA</name>
<evidence type="ECO:0000313" key="1">
    <source>
        <dbReference type="EMBL" id="PSL42851.1"/>
    </source>
</evidence>
<organism evidence="1 2">
    <name type="scientific">Chitinophaga niastensis</name>
    <dbReference type="NCBI Taxonomy" id="536980"/>
    <lineage>
        <taxon>Bacteria</taxon>
        <taxon>Pseudomonadati</taxon>
        <taxon>Bacteroidota</taxon>
        <taxon>Chitinophagia</taxon>
        <taxon>Chitinophagales</taxon>
        <taxon>Chitinophagaceae</taxon>
        <taxon>Chitinophaga</taxon>
    </lineage>
</organism>
<sequence length="85" mass="9749">MKIYISIYTNPALDKSKFLIKITFGNGNVATEIFNKVKGNMIKPCKYVLDLVILSDEINSINLINRKYTSAKVQVLLLLFRMLNH</sequence>
<gene>
    <name evidence="1" type="ORF">CLV51_11067</name>
</gene>
<dbReference type="AlphaFoldDB" id="A0A2P8H9H9"/>
<evidence type="ECO:0000313" key="2">
    <source>
        <dbReference type="Proteomes" id="UP000240971"/>
    </source>
</evidence>
<reference evidence="1 2" key="1">
    <citation type="submission" date="2018-03" db="EMBL/GenBank/DDBJ databases">
        <title>Genomic Encyclopedia of Archaeal and Bacterial Type Strains, Phase II (KMG-II): from individual species to whole genera.</title>
        <authorList>
            <person name="Goeker M."/>
        </authorList>
    </citation>
    <scope>NUCLEOTIDE SEQUENCE [LARGE SCALE GENOMIC DNA]</scope>
    <source>
        <strain evidence="1 2">DSM 24859</strain>
    </source>
</reference>
<protein>
    <submittedName>
        <fullName evidence="1">Uncharacterized protein</fullName>
    </submittedName>
</protein>
<accession>A0A2P8H9H9</accession>
<dbReference type="EMBL" id="PYAW01000010">
    <property type="protein sequence ID" value="PSL42851.1"/>
    <property type="molecule type" value="Genomic_DNA"/>
</dbReference>
<dbReference type="Proteomes" id="UP000240971">
    <property type="component" value="Unassembled WGS sequence"/>
</dbReference>
<keyword evidence="2" id="KW-1185">Reference proteome</keyword>